<evidence type="ECO:0000313" key="2">
    <source>
        <dbReference type="Proteomes" id="UP000035682"/>
    </source>
</evidence>
<dbReference type="EMBL" id="LN609400">
    <property type="protein sequence ID" value="CEF60614.1"/>
    <property type="molecule type" value="Genomic_DNA"/>
</dbReference>
<dbReference type="WBParaSite" id="SRAE_X000234900.1">
    <property type="protein sequence ID" value="SRAE_X000234900.1"/>
    <property type="gene ID" value="WBGene00267933"/>
</dbReference>
<gene>
    <name evidence="1 3 4" type="ORF">SRAE_X000234900</name>
</gene>
<dbReference type="WormBase" id="SRAE_X000234900">
    <property type="protein sequence ID" value="SRP07600"/>
    <property type="gene ID" value="WBGene00267933"/>
</dbReference>
<evidence type="ECO:0000313" key="4">
    <source>
        <dbReference type="WormBase" id="SRAE_X000234900"/>
    </source>
</evidence>
<dbReference type="AlphaFoldDB" id="A0A090KZG3"/>
<reference evidence="3" key="3">
    <citation type="submission" date="2020-12" db="UniProtKB">
        <authorList>
            <consortium name="WormBaseParasite"/>
        </authorList>
    </citation>
    <scope>IDENTIFICATION</scope>
</reference>
<name>A0A090KZG3_STRRB</name>
<organism evidence="1">
    <name type="scientific">Strongyloides ratti</name>
    <name type="common">Parasitic roundworm</name>
    <dbReference type="NCBI Taxonomy" id="34506"/>
    <lineage>
        <taxon>Eukaryota</taxon>
        <taxon>Metazoa</taxon>
        <taxon>Ecdysozoa</taxon>
        <taxon>Nematoda</taxon>
        <taxon>Chromadorea</taxon>
        <taxon>Rhabditida</taxon>
        <taxon>Tylenchina</taxon>
        <taxon>Panagrolaimomorpha</taxon>
        <taxon>Strongyloidoidea</taxon>
        <taxon>Strongyloididae</taxon>
        <taxon>Strongyloides</taxon>
    </lineage>
</organism>
<keyword evidence="2" id="KW-1185">Reference proteome</keyword>
<dbReference type="InterPro" id="IPR027417">
    <property type="entry name" value="P-loop_NTPase"/>
</dbReference>
<sequence length="68" mass="7876">METVIGNVMEKYKNSEVIQMELMTCKEMYLRGIAVHHSGLLKVTRSFVETCLEYKHIVMRGTNGERLV</sequence>
<dbReference type="GeneID" id="36385427"/>
<protein>
    <submittedName>
        <fullName evidence="1 3">Uncharacterized protein</fullName>
    </submittedName>
</protein>
<evidence type="ECO:0000313" key="3">
    <source>
        <dbReference type="WBParaSite" id="SRAE_X000234900.1"/>
    </source>
</evidence>
<dbReference type="Proteomes" id="UP000035682">
    <property type="component" value="Unplaced"/>
</dbReference>
<evidence type="ECO:0000313" key="1">
    <source>
        <dbReference type="EMBL" id="CEF60614.1"/>
    </source>
</evidence>
<dbReference type="RefSeq" id="XP_024499823.1">
    <property type="nucleotide sequence ID" value="XM_024645551.1"/>
</dbReference>
<dbReference type="CTD" id="36385427"/>
<reference evidence="1" key="2">
    <citation type="submission" date="2014-09" db="EMBL/GenBank/DDBJ databases">
        <authorList>
            <person name="Aslett A.Martin."/>
        </authorList>
    </citation>
    <scope>NUCLEOTIDE SEQUENCE</scope>
    <source>
        <strain evidence="1">ED321 Heterogonic</strain>
    </source>
</reference>
<reference evidence="2" key="1">
    <citation type="submission" date="2014-09" db="EMBL/GenBank/DDBJ databases">
        <authorList>
            <person name="Martin A.A."/>
        </authorList>
    </citation>
    <scope>NUCLEOTIDE SEQUENCE</scope>
    <source>
        <strain evidence="2">ED321</strain>
    </source>
</reference>
<accession>A0A090KZG3</accession>
<proteinExistence type="predicted"/>
<dbReference type="Gene3D" id="3.40.50.300">
    <property type="entry name" value="P-loop containing nucleotide triphosphate hydrolases"/>
    <property type="match status" value="1"/>
</dbReference>